<gene>
    <name evidence="4" type="primary">drrA_2</name>
    <name evidence="4" type="ORF">FX981_02937</name>
</gene>
<keyword evidence="1" id="KW-0547">Nucleotide-binding</keyword>
<dbReference type="GeneID" id="61769691"/>
<dbReference type="PROSITE" id="PS00211">
    <property type="entry name" value="ABC_TRANSPORTER_1"/>
    <property type="match status" value="1"/>
</dbReference>
<organism evidence="4 5">
    <name type="scientific">Bacillus safensis</name>
    <dbReference type="NCBI Taxonomy" id="561879"/>
    <lineage>
        <taxon>Bacteria</taxon>
        <taxon>Bacillati</taxon>
        <taxon>Bacillota</taxon>
        <taxon>Bacilli</taxon>
        <taxon>Bacillales</taxon>
        <taxon>Bacillaceae</taxon>
        <taxon>Bacillus</taxon>
    </lineage>
</organism>
<dbReference type="InterPro" id="IPR003439">
    <property type="entry name" value="ABC_transporter-like_ATP-bd"/>
</dbReference>
<dbReference type="InterPro" id="IPR003593">
    <property type="entry name" value="AAA+_ATPase"/>
</dbReference>
<dbReference type="Gene3D" id="3.40.50.300">
    <property type="entry name" value="P-loop containing nucleotide triphosphate hydrolases"/>
    <property type="match status" value="1"/>
</dbReference>
<protein>
    <submittedName>
        <fullName evidence="4">Daunorubicin/doxorubicin resistance ATP-binding protein DrrA</fullName>
        <ecNumber evidence="4">3.6.3.-</ecNumber>
    </submittedName>
</protein>
<proteinExistence type="predicted"/>
<evidence type="ECO:0000313" key="5">
    <source>
        <dbReference type="Proteomes" id="UP000325032"/>
    </source>
</evidence>
<dbReference type="PANTHER" id="PTHR43582:SF2">
    <property type="entry name" value="LINEARMYCIN RESISTANCE ATP-BINDING PROTEIN LNRL"/>
    <property type="match status" value="1"/>
</dbReference>
<dbReference type="EC" id="3.6.3.-" evidence="4"/>
<dbReference type="SMART" id="SM00382">
    <property type="entry name" value="AAA"/>
    <property type="match status" value="1"/>
</dbReference>
<dbReference type="InterPro" id="IPR017871">
    <property type="entry name" value="ABC_transporter-like_CS"/>
</dbReference>
<dbReference type="PROSITE" id="PS50893">
    <property type="entry name" value="ABC_TRANSPORTER_2"/>
    <property type="match status" value="1"/>
</dbReference>
<dbReference type="PANTHER" id="PTHR43582">
    <property type="entry name" value="LINEARMYCIN RESISTANCE ATP-BINDING PROTEIN LNRL"/>
    <property type="match status" value="1"/>
</dbReference>
<dbReference type="Pfam" id="PF00005">
    <property type="entry name" value="ABC_tran"/>
    <property type="match status" value="1"/>
</dbReference>
<evidence type="ECO:0000313" key="4">
    <source>
        <dbReference type="EMBL" id="QEK64668.1"/>
    </source>
</evidence>
<reference evidence="4 5" key="1">
    <citation type="journal article" date="2018" name="Plant Biotechnol. Rep.">
        <title>Diversity and antifungal activity of endophytic bacteria associated with Panax ginseng seedlings.</title>
        <authorList>
            <person name="Park J.M."/>
            <person name="Hong C.E."/>
            <person name="Jo S.H."/>
        </authorList>
    </citation>
    <scope>NUCLEOTIDE SEQUENCE [LARGE SCALE GENOMIC DNA]</scope>
    <source>
        <strain evidence="4 5">PgKB20</strain>
    </source>
</reference>
<evidence type="ECO:0000256" key="2">
    <source>
        <dbReference type="ARBA" id="ARBA00022840"/>
    </source>
</evidence>
<keyword evidence="5" id="KW-1185">Reference proteome</keyword>
<evidence type="ECO:0000256" key="1">
    <source>
        <dbReference type="ARBA" id="ARBA00022741"/>
    </source>
</evidence>
<dbReference type="GO" id="GO:0005524">
    <property type="term" value="F:ATP binding"/>
    <property type="evidence" value="ECO:0007669"/>
    <property type="project" value="UniProtKB-KW"/>
</dbReference>
<evidence type="ECO:0000259" key="3">
    <source>
        <dbReference type="PROSITE" id="PS50893"/>
    </source>
</evidence>
<dbReference type="AlphaFoldDB" id="A0A5C0WKF0"/>
<name>A0A5C0WKF0_BACIA</name>
<dbReference type="RefSeq" id="WP_149126440.1">
    <property type="nucleotide sequence ID" value="NZ_CP043404.1"/>
</dbReference>
<keyword evidence="2 4" id="KW-0067">ATP-binding</keyword>
<dbReference type="InterPro" id="IPR027417">
    <property type="entry name" value="P-loop_NTPase"/>
</dbReference>
<keyword evidence="4" id="KW-0378">Hydrolase</keyword>
<dbReference type="Proteomes" id="UP000325032">
    <property type="component" value="Chromosome"/>
</dbReference>
<accession>A0A5C0WKF0</accession>
<dbReference type="SUPFAM" id="SSF52540">
    <property type="entry name" value="P-loop containing nucleoside triphosphate hydrolases"/>
    <property type="match status" value="1"/>
</dbReference>
<dbReference type="GO" id="GO:0016887">
    <property type="term" value="F:ATP hydrolysis activity"/>
    <property type="evidence" value="ECO:0007669"/>
    <property type="project" value="InterPro"/>
</dbReference>
<sequence length="314" mass="35453">MLKVHDIKKNYENQQVLKGVTFHLKKGESFGLLGPNGAGKSTLIGILTGLIRATSGSVTIEGLDLNKETNRAQQMIGIVPQEIALYLHLTAKENLIFWGRMYGLKGKELKSRVQETLQLIGLEDRANDKVKVFSGGMKRRVNIGCSILHQPKLLIMDEPTVGIDPQSRNHILETVKMLNNGGMTIIYTSHYMEEVEYLCERMAILDHGSIIAMGDQHELSELVGNQREIIFTIKREHGQSEIDRVCQYIHDEDPLKEIVIHGNQIKIFDQHPQQLLSRLIQGVTALNVQIISAEIVEPNLENVFLYLTSKKLRD</sequence>
<dbReference type="EMBL" id="CP043404">
    <property type="protein sequence ID" value="QEK64668.1"/>
    <property type="molecule type" value="Genomic_DNA"/>
</dbReference>
<feature type="domain" description="ABC transporter" evidence="3">
    <location>
        <begin position="2"/>
        <end position="232"/>
    </location>
</feature>